<reference evidence="4" key="1">
    <citation type="submission" date="2016-10" db="EMBL/GenBank/DDBJ databases">
        <authorList>
            <person name="Varghese N."/>
            <person name="Submissions S."/>
        </authorList>
    </citation>
    <scope>NUCLEOTIDE SEQUENCE [LARGE SCALE GENOMIC DNA]</scope>
    <source>
        <strain evidence="4">OK042</strain>
    </source>
</reference>
<gene>
    <name evidence="3" type="ORF">SAMN05518846_11927</name>
</gene>
<dbReference type="InterPro" id="IPR044122">
    <property type="entry name" value="UPF0261_N"/>
</dbReference>
<name>A0A1I4C1T5_9BACL</name>
<dbReference type="CDD" id="cd15488">
    <property type="entry name" value="Tm-1-like"/>
    <property type="match status" value="1"/>
</dbReference>
<keyword evidence="4" id="KW-1185">Reference proteome</keyword>
<dbReference type="Pfam" id="PF09370">
    <property type="entry name" value="PEP_hydrolase"/>
    <property type="match status" value="1"/>
</dbReference>
<evidence type="ECO:0000259" key="1">
    <source>
        <dbReference type="Pfam" id="PF06792"/>
    </source>
</evidence>
<dbReference type="GO" id="GO:0003824">
    <property type="term" value="F:catalytic activity"/>
    <property type="evidence" value="ECO:0007669"/>
    <property type="project" value="InterPro"/>
</dbReference>
<dbReference type="PANTHER" id="PTHR31862:SF1">
    <property type="entry name" value="UPF0261 DOMAIN PROTEIN (AFU_ORTHOLOGUE AFUA_1G10120)"/>
    <property type="match status" value="1"/>
</dbReference>
<dbReference type="PANTHER" id="PTHR31862">
    <property type="entry name" value="UPF0261 DOMAIN PROTEIN (AFU_ORTHOLOGUE AFUA_1G10120)"/>
    <property type="match status" value="1"/>
</dbReference>
<dbReference type="InterPro" id="IPR013785">
    <property type="entry name" value="Aldolase_TIM"/>
</dbReference>
<dbReference type="Proteomes" id="UP000198915">
    <property type="component" value="Unassembled WGS sequence"/>
</dbReference>
<accession>A0A1I4C1T5</accession>
<dbReference type="InterPro" id="IPR009215">
    <property type="entry name" value="TIM-br_IGPS-like"/>
</dbReference>
<feature type="domain" description="TIM-barrel" evidence="2">
    <location>
        <begin position="217"/>
        <end position="470"/>
    </location>
</feature>
<dbReference type="InterPro" id="IPR051353">
    <property type="entry name" value="Tobamovirus_resist_UPF0261"/>
</dbReference>
<dbReference type="Gene3D" id="3.20.20.70">
    <property type="entry name" value="Aldolase class I"/>
    <property type="match status" value="1"/>
</dbReference>
<sequence>MGQQVTPTVVLLGTLDTKGIEYGYIRERLHENGVNVILMDAGVLGEPAVQPDITKEEVAKAAGYDLHELLEAKDRGAAIKAMAAGAASIVGQLYTEKRLQGILGLGGSGGTALITQAMRALPIGVPKLMVSTMASGDTRPYVGEVDITMMYSVVDIAGINQFSAQILSNAAGAIAGMAKAPAPDLTGGKALVAATMFGVTTPAVEEARNHLEERGYEILVFHATGTGLSAKSAEAGGADLIIIYNSGRYRMAGRGSLAGLLPYGDANQIVVEMAGEVLPVVQKTPVLAGVCGTDPFRLMPVFLKQLKEMGFTGVQNFLTVGLFDGNFRANLEETGMGYDLEVNMIRHAHELGLLTAPYVFDEEQARGMAEAGADILVPHVGLTTSGTIGAETALTLDEAVERVQMMHDAAKEINPDIIVLCHGGPIAEPDDAAYVLERTTGVVGFFGASSMERLPTEVAISTNMRKFKSIGHGGE</sequence>
<dbReference type="Pfam" id="PF06792">
    <property type="entry name" value="UPF0261"/>
    <property type="match status" value="1"/>
</dbReference>
<dbReference type="STRING" id="1884381.SAMN05518846_11927"/>
<dbReference type="Gene3D" id="3.40.50.12020">
    <property type="entry name" value="Uncharacterised protein family UPF0261, NN domain"/>
    <property type="match status" value="1"/>
</dbReference>
<dbReference type="InterPro" id="IPR015813">
    <property type="entry name" value="Pyrv/PenolPyrv_kinase-like_dom"/>
</dbReference>
<feature type="domain" description="UPF0261" evidence="1">
    <location>
        <begin position="7"/>
        <end position="181"/>
    </location>
</feature>
<protein>
    <submittedName>
        <fullName evidence="3">Predicted TIM-barrel enzyme</fullName>
    </submittedName>
</protein>
<dbReference type="EMBL" id="FORT01000019">
    <property type="protein sequence ID" value="SFK75058.1"/>
    <property type="molecule type" value="Genomic_DNA"/>
</dbReference>
<evidence type="ECO:0000259" key="2">
    <source>
        <dbReference type="Pfam" id="PF09370"/>
    </source>
</evidence>
<dbReference type="Gene3D" id="1.20.5.460">
    <property type="entry name" value="Single helix bin"/>
    <property type="match status" value="1"/>
</dbReference>
<dbReference type="AlphaFoldDB" id="A0A1I4C1T5"/>
<dbReference type="SUPFAM" id="SSF51621">
    <property type="entry name" value="Phosphoenolpyruvate/pyruvate domain"/>
    <property type="match status" value="1"/>
</dbReference>
<evidence type="ECO:0000313" key="4">
    <source>
        <dbReference type="Proteomes" id="UP000198915"/>
    </source>
</evidence>
<organism evidence="3 4">
    <name type="scientific">Brevibacillus centrosporus</name>
    <dbReference type="NCBI Taxonomy" id="54910"/>
    <lineage>
        <taxon>Bacteria</taxon>
        <taxon>Bacillati</taxon>
        <taxon>Bacillota</taxon>
        <taxon>Bacilli</taxon>
        <taxon>Bacillales</taxon>
        <taxon>Paenibacillaceae</taxon>
        <taxon>Brevibacillus</taxon>
    </lineage>
</organism>
<proteinExistence type="predicted"/>
<evidence type="ECO:0000313" key="3">
    <source>
        <dbReference type="EMBL" id="SFK75058.1"/>
    </source>
</evidence>